<gene>
    <name evidence="3" type="ORF">ACFFNX_04690</name>
</gene>
<dbReference type="Gene3D" id="3.40.50.150">
    <property type="entry name" value="Vaccinia Virus protein VP39"/>
    <property type="match status" value="1"/>
</dbReference>
<keyword evidence="1" id="KW-0472">Membrane</keyword>
<evidence type="ECO:0000313" key="3">
    <source>
        <dbReference type="EMBL" id="MFB9831483.1"/>
    </source>
</evidence>
<dbReference type="GO" id="GO:0008168">
    <property type="term" value="F:methyltransferase activity"/>
    <property type="evidence" value="ECO:0007669"/>
    <property type="project" value="UniProtKB-KW"/>
</dbReference>
<dbReference type="Proteomes" id="UP001589627">
    <property type="component" value="Unassembled WGS sequence"/>
</dbReference>
<dbReference type="GO" id="GO:0032259">
    <property type="term" value="P:methylation"/>
    <property type="evidence" value="ECO:0007669"/>
    <property type="project" value="UniProtKB-KW"/>
</dbReference>
<proteinExistence type="predicted"/>
<dbReference type="PANTHER" id="PTHR45277:SF1">
    <property type="entry name" value="EXPRESSED PROTEIN"/>
    <property type="match status" value="1"/>
</dbReference>
<keyword evidence="1" id="KW-1133">Transmembrane helix</keyword>
<dbReference type="PANTHER" id="PTHR45277">
    <property type="entry name" value="EXPRESSED PROTEIN"/>
    <property type="match status" value="1"/>
</dbReference>
<comment type="caution">
    <text evidence="3">The sequence shown here is derived from an EMBL/GenBank/DDBJ whole genome shotgun (WGS) entry which is preliminary data.</text>
</comment>
<feature type="transmembrane region" description="Helical" evidence="1">
    <location>
        <begin position="53"/>
        <end position="73"/>
    </location>
</feature>
<feature type="transmembrane region" description="Helical" evidence="1">
    <location>
        <begin position="21"/>
        <end position="47"/>
    </location>
</feature>
<dbReference type="CDD" id="cd02440">
    <property type="entry name" value="AdoMet_MTases"/>
    <property type="match status" value="1"/>
</dbReference>
<dbReference type="SUPFAM" id="SSF53335">
    <property type="entry name" value="S-adenosyl-L-methionine-dependent methyltransferases"/>
    <property type="match status" value="1"/>
</dbReference>
<organism evidence="3 4">
    <name type="scientific">Actinoallomurus acaciae</name>
    <dbReference type="NCBI Taxonomy" id="502577"/>
    <lineage>
        <taxon>Bacteria</taxon>
        <taxon>Bacillati</taxon>
        <taxon>Actinomycetota</taxon>
        <taxon>Actinomycetes</taxon>
        <taxon>Streptosporangiales</taxon>
        <taxon>Thermomonosporaceae</taxon>
        <taxon>Actinoallomurus</taxon>
    </lineage>
</organism>
<sequence length="264" mass="28722">MSDVDLRRRRGDYGFDGDFRLVPAVWQAVSFVAICSGMTAFTVVNIIAGRAVVAVISGLVAAWLLLTGGSYLFTTRVGKFKVWARVLTESGLRGDEDLLDLGCGRGAVLLAAAKLLPRGHAVGVDLWRADQTGNSPEVTRRNAEMEGVAGRVTLHSGDMTSLPFEDQSFDVVVSSLAIHNIPSAAGREAAMDEAVRVLRPGGRILIADILFTRRYLARLRSLGLAETGRRNLGWRVWWGGPWFPTHLVTARSKQAVTDRHETAP</sequence>
<dbReference type="RefSeq" id="WP_378195660.1">
    <property type="nucleotide sequence ID" value="NZ_JBHLZP010000019.1"/>
</dbReference>
<dbReference type="Pfam" id="PF08241">
    <property type="entry name" value="Methyltransf_11"/>
    <property type="match status" value="1"/>
</dbReference>
<keyword evidence="4" id="KW-1185">Reference proteome</keyword>
<dbReference type="EC" id="2.1.1.-" evidence="3"/>
<keyword evidence="1" id="KW-0812">Transmembrane</keyword>
<evidence type="ECO:0000313" key="4">
    <source>
        <dbReference type="Proteomes" id="UP001589627"/>
    </source>
</evidence>
<reference evidence="3 4" key="1">
    <citation type="submission" date="2024-09" db="EMBL/GenBank/DDBJ databases">
        <authorList>
            <person name="Sun Q."/>
            <person name="Mori K."/>
        </authorList>
    </citation>
    <scope>NUCLEOTIDE SEQUENCE [LARGE SCALE GENOMIC DNA]</scope>
    <source>
        <strain evidence="3 4">TBRC 0563</strain>
    </source>
</reference>
<dbReference type="EMBL" id="JBHLZP010000019">
    <property type="protein sequence ID" value="MFB9831483.1"/>
    <property type="molecule type" value="Genomic_DNA"/>
</dbReference>
<protein>
    <submittedName>
        <fullName evidence="3">Class I SAM-dependent methyltransferase</fullName>
        <ecNumber evidence="3">2.1.1.-</ecNumber>
    </submittedName>
</protein>
<keyword evidence="3" id="KW-0489">Methyltransferase</keyword>
<name>A0ABV5Y9W4_9ACTN</name>
<dbReference type="InterPro" id="IPR029063">
    <property type="entry name" value="SAM-dependent_MTases_sf"/>
</dbReference>
<feature type="domain" description="Methyltransferase type 11" evidence="2">
    <location>
        <begin position="99"/>
        <end position="206"/>
    </location>
</feature>
<dbReference type="InterPro" id="IPR013216">
    <property type="entry name" value="Methyltransf_11"/>
</dbReference>
<keyword evidence="3" id="KW-0808">Transferase</keyword>
<evidence type="ECO:0000259" key="2">
    <source>
        <dbReference type="Pfam" id="PF08241"/>
    </source>
</evidence>
<accession>A0ABV5Y9W4</accession>
<evidence type="ECO:0000256" key="1">
    <source>
        <dbReference type="SAM" id="Phobius"/>
    </source>
</evidence>